<evidence type="ECO:0000256" key="1">
    <source>
        <dbReference type="SAM" id="MobiDB-lite"/>
    </source>
</evidence>
<keyword evidence="4" id="KW-1185">Reference proteome</keyword>
<dbReference type="InterPro" id="IPR004843">
    <property type="entry name" value="Calcineurin-like_PHP"/>
</dbReference>
<dbReference type="InterPro" id="IPR006311">
    <property type="entry name" value="TAT_signal"/>
</dbReference>
<dbReference type="Gene3D" id="3.60.21.10">
    <property type="match status" value="1"/>
</dbReference>
<accession>A0A0U1NSY2</accession>
<protein>
    <submittedName>
        <fullName evidence="3">Calcineurin-like phosphoesterase</fullName>
    </submittedName>
</protein>
<evidence type="ECO:0000313" key="3">
    <source>
        <dbReference type="EMBL" id="CRK81147.1"/>
    </source>
</evidence>
<dbReference type="SUPFAM" id="SSF56300">
    <property type="entry name" value="Metallo-dependent phosphatases"/>
    <property type="match status" value="1"/>
</dbReference>
<name>A0A0U1NSY2_9BACI</name>
<organism evidence="3 4">
    <name type="scientific">Neobacillus massiliamazoniensis</name>
    <dbReference type="NCBI Taxonomy" id="1499688"/>
    <lineage>
        <taxon>Bacteria</taxon>
        <taxon>Bacillati</taxon>
        <taxon>Bacillota</taxon>
        <taxon>Bacilli</taxon>
        <taxon>Bacillales</taxon>
        <taxon>Bacillaceae</taxon>
        <taxon>Neobacillus</taxon>
    </lineage>
</organism>
<dbReference type="RefSeq" id="WP_090631758.1">
    <property type="nucleotide sequence ID" value="NZ_CVRB01000001.1"/>
</dbReference>
<dbReference type="PANTHER" id="PTHR32440">
    <property type="entry name" value="PHOSPHATASE DCR2-RELATED-RELATED"/>
    <property type="match status" value="1"/>
</dbReference>
<gene>
    <name evidence="3" type="ORF">BN000_01047</name>
</gene>
<dbReference type="GO" id="GO:0016788">
    <property type="term" value="F:hydrolase activity, acting on ester bonds"/>
    <property type="evidence" value="ECO:0007669"/>
    <property type="project" value="TreeGrafter"/>
</dbReference>
<dbReference type="InterPro" id="IPR029052">
    <property type="entry name" value="Metallo-depent_PP-like"/>
</dbReference>
<dbReference type="PANTHER" id="PTHR32440:SF0">
    <property type="entry name" value="PHOSPHATASE DCR2-RELATED"/>
    <property type="match status" value="1"/>
</dbReference>
<evidence type="ECO:0000259" key="2">
    <source>
        <dbReference type="Pfam" id="PF00149"/>
    </source>
</evidence>
<dbReference type="CDD" id="cd07383">
    <property type="entry name" value="MPP_Dcr2"/>
    <property type="match status" value="1"/>
</dbReference>
<reference evidence="4" key="1">
    <citation type="submission" date="2015-05" db="EMBL/GenBank/DDBJ databases">
        <authorList>
            <person name="Urmite Genomes"/>
        </authorList>
    </citation>
    <scope>NUCLEOTIDE SEQUENCE [LARGE SCALE GENOMIC DNA]</scope>
    <source>
        <strain evidence="4">LF1</strain>
    </source>
</reference>
<evidence type="ECO:0000313" key="4">
    <source>
        <dbReference type="Proteomes" id="UP000199087"/>
    </source>
</evidence>
<sequence precursor="true">MSNQDQSKGLDRRSFIKIGGMSTLALTLASTGLPGDLLTNKAHADELENENAKLQFNSDGKFKVVQFNDTQDDERIDRRTIELMEKVLDTEKPDFVVLNGDNIECCMDTELKMKQALNNVAQPMEKRGIKWAITFGNHDEDSSPRTGMYENDMLKFYSTYKYNLNEPGEPGLTGSGNTNILIRKSKGNKAAFNLWLLDSGRYAPAQIAGQDFKGYPTWDWLRFNQVNWYYEKSKKLEKQYGYKVPSLVFIHIPLWEHRFMWYGGVDLRTQASHELAMARHKIVGERNEDECPGPINSGLFTAMLDRGDVKGVFCGHDHTNTYYGNYYGILLGYAGNTGFGTYGLPGADRNRLRGARVFNLDENKEGVLVETHMVFAKDYGIDLTANDQSMDPLPLNNGGKEKEKEKVEK</sequence>
<dbReference type="Pfam" id="PF00149">
    <property type="entry name" value="Metallophos"/>
    <property type="match status" value="1"/>
</dbReference>
<dbReference type="OrthoDB" id="9816081at2"/>
<dbReference type="EMBL" id="CVRB01000001">
    <property type="protein sequence ID" value="CRK81147.1"/>
    <property type="molecule type" value="Genomic_DNA"/>
</dbReference>
<feature type="compositionally biased region" description="Basic and acidic residues" evidence="1">
    <location>
        <begin position="399"/>
        <end position="409"/>
    </location>
</feature>
<proteinExistence type="predicted"/>
<dbReference type="STRING" id="1499688.BN000_01047"/>
<dbReference type="GO" id="GO:0005737">
    <property type="term" value="C:cytoplasm"/>
    <property type="evidence" value="ECO:0007669"/>
    <property type="project" value="TreeGrafter"/>
</dbReference>
<dbReference type="AlphaFoldDB" id="A0A0U1NSY2"/>
<feature type="region of interest" description="Disordered" evidence="1">
    <location>
        <begin position="390"/>
        <end position="409"/>
    </location>
</feature>
<dbReference type="Proteomes" id="UP000199087">
    <property type="component" value="Unassembled WGS sequence"/>
</dbReference>
<feature type="domain" description="Calcineurin-like phosphoesterase" evidence="2">
    <location>
        <begin position="62"/>
        <end position="319"/>
    </location>
</feature>
<dbReference type="PROSITE" id="PS51318">
    <property type="entry name" value="TAT"/>
    <property type="match status" value="1"/>
</dbReference>